<dbReference type="InterPro" id="IPR055166">
    <property type="entry name" value="Transc_reg_Sar_Rot_HTH"/>
</dbReference>
<comment type="similarity">
    <text evidence="5">Belongs to the SarZ family.</text>
</comment>
<dbReference type="Proteomes" id="UP001348492">
    <property type="component" value="Chromosome"/>
</dbReference>
<proteinExistence type="inferred from homology"/>
<feature type="domain" description="HTH marR-type" evidence="8">
    <location>
        <begin position="3"/>
        <end position="135"/>
    </location>
</feature>
<dbReference type="EMBL" id="CP117523">
    <property type="protein sequence ID" value="WWD83300.1"/>
    <property type="molecule type" value="Genomic_DNA"/>
</dbReference>
<sequence length="144" mass="16700">MTELKIFIGMSRALNKINRATNKVYTKYGLTSAQFAVLEALYHKGDLSVGEVQDKILSTSGTIPVIVKNLEKEGFLEKRNDDNDKRRFILHITQKGRELMDIVYPENEAIIISMMNIWNKEEQEEILKYMRKFGGVEDEKNDKK</sequence>
<accession>A0ABZ2EV43</accession>
<gene>
    <name evidence="9" type="primary">mhqR</name>
    <name evidence="9" type="ORF">TEGL_17080</name>
</gene>
<keyword evidence="3" id="KW-0238">DNA-binding</keyword>
<reference evidence="9 10" key="1">
    <citation type="journal article" date="2023" name="PLoS ONE">
        <title>Genome-based metabolic and phylogenomic analysis of three Terrisporobacter species.</title>
        <authorList>
            <person name="Boer T."/>
            <person name="Bengelsdorf F.R."/>
            <person name="Bomeke M."/>
            <person name="Daniel R."/>
            <person name="Poehlein A."/>
        </authorList>
    </citation>
    <scope>NUCLEOTIDE SEQUENCE [LARGE SCALE GENOMIC DNA]</scope>
    <source>
        <strain evidence="9 10">DSM 1288</strain>
    </source>
</reference>
<evidence type="ECO:0000256" key="2">
    <source>
        <dbReference type="ARBA" id="ARBA00023015"/>
    </source>
</evidence>
<evidence type="ECO:0000256" key="4">
    <source>
        <dbReference type="ARBA" id="ARBA00023163"/>
    </source>
</evidence>
<dbReference type="InterPro" id="IPR036388">
    <property type="entry name" value="WH-like_DNA-bd_sf"/>
</dbReference>
<evidence type="ECO:0000256" key="1">
    <source>
        <dbReference type="ARBA" id="ARBA00004496"/>
    </source>
</evidence>
<dbReference type="SUPFAM" id="SSF46785">
    <property type="entry name" value="Winged helix' DNA-binding domain"/>
    <property type="match status" value="1"/>
</dbReference>
<evidence type="ECO:0000256" key="3">
    <source>
        <dbReference type="ARBA" id="ARBA00023125"/>
    </source>
</evidence>
<dbReference type="PROSITE" id="PS50995">
    <property type="entry name" value="HTH_MARR_2"/>
    <property type="match status" value="1"/>
</dbReference>
<comment type="subcellular location">
    <subcellularLocation>
        <location evidence="1">Cytoplasm</location>
    </subcellularLocation>
</comment>
<organism evidence="9 10">
    <name type="scientific">Terrisporobacter glycolicus ATCC 14880 = DSM 1288</name>
    <dbReference type="NCBI Taxonomy" id="1121315"/>
    <lineage>
        <taxon>Bacteria</taxon>
        <taxon>Bacillati</taxon>
        <taxon>Bacillota</taxon>
        <taxon>Clostridia</taxon>
        <taxon>Peptostreptococcales</taxon>
        <taxon>Peptostreptococcaceae</taxon>
        <taxon>Terrisporobacter</taxon>
    </lineage>
</organism>
<evidence type="ECO:0000259" key="8">
    <source>
        <dbReference type="PROSITE" id="PS50995"/>
    </source>
</evidence>
<dbReference type="SMART" id="SM00347">
    <property type="entry name" value="HTH_MARR"/>
    <property type="match status" value="1"/>
</dbReference>
<dbReference type="Gene3D" id="1.10.10.10">
    <property type="entry name" value="Winged helix-like DNA-binding domain superfamily/Winged helix DNA-binding domain"/>
    <property type="match status" value="1"/>
</dbReference>
<evidence type="ECO:0000256" key="6">
    <source>
        <dbReference type="ARBA" id="ARBA00047188"/>
    </source>
</evidence>
<dbReference type="PANTHER" id="PTHR42756">
    <property type="entry name" value="TRANSCRIPTIONAL REGULATOR, MARR"/>
    <property type="match status" value="1"/>
</dbReference>
<keyword evidence="2" id="KW-0805">Transcription regulation</keyword>
<dbReference type="InterPro" id="IPR036390">
    <property type="entry name" value="WH_DNA-bd_sf"/>
</dbReference>
<name>A0ABZ2EV43_9FIRM</name>
<dbReference type="RefSeq" id="WP_018591278.1">
    <property type="nucleotide sequence ID" value="NZ_CP117523.1"/>
</dbReference>
<evidence type="ECO:0000256" key="7">
    <source>
        <dbReference type="ARBA" id="ARBA00047207"/>
    </source>
</evidence>
<keyword evidence="4" id="KW-0804">Transcription</keyword>
<keyword evidence="10" id="KW-1185">Reference proteome</keyword>
<dbReference type="Pfam" id="PF22381">
    <property type="entry name" value="Staph_reg_Sar_Rot"/>
    <property type="match status" value="1"/>
</dbReference>
<evidence type="ECO:0000256" key="5">
    <source>
        <dbReference type="ARBA" id="ARBA00046337"/>
    </source>
</evidence>
<dbReference type="PANTHER" id="PTHR42756:SF1">
    <property type="entry name" value="TRANSCRIPTIONAL REPRESSOR OF EMRAB OPERON"/>
    <property type="match status" value="1"/>
</dbReference>
<dbReference type="InterPro" id="IPR000835">
    <property type="entry name" value="HTH_MarR-typ"/>
</dbReference>
<protein>
    <recommendedName>
        <fullName evidence="6">HTH-type transcriptional regulator SarZ</fullName>
    </recommendedName>
    <alternativeName>
        <fullName evidence="7">Staphylococcal accessory regulator Z</fullName>
    </alternativeName>
</protein>
<evidence type="ECO:0000313" key="9">
    <source>
        <dbReference type="EMBL" id="WWD83300.1"/>
    </source>
</evidence>
<evidence type="ECO:0000313" key="10">
    <source>
        <dbReference type="Proteomes" id="UP001348492"/>
    </source>
</evidence>